<accession>A0A6A6RQS5</accession>
<gene>
    <name evidence="2" type="ORF">P280DRAFT_140769</name>
</gene>
<name>A0A6A6RQS5_9PLEO</name>
<organism evidence="2 3">
    <name type="scientific">Massarina eburnea CBS 473.64</name>
    <dbReference type="NCBI Taxonomy" id="1395130"/>
    <lineage>
        <taxon>Eukaryota</taxon>
        <taxon>Fungi</taxon>
        <taxon>Dikarya</taxon>
        <taxon>Ascomycota</taxon>
        <taxon>Pezizomycotina</taxon>
        <taxon>Dothideomycetes</taxon>
        <taxon>Pleosporomycetidae</taxon>
        <taxon>Pleosporales</taxon>
        <taxon>Massarineae</taxon>
        <taxon>Massarinaceae</taxon>
        <taxon>Massarina</taxon>
    </lineage>
</organism>
<dbReference type="AlphaFoldDB" id="A0A6A6RQS5"/>
<feature type="region of interest" description="Disordered" evidence="1">
    <location>
        <begin position="221"/>
        <end position="242"/>
    </location>
</feature>
<sequence>MVMFFALPRELRDMIYTEVILYSHPRPLLGHPQWRTFRFRRVEYAQSSVTGEFGCAYSLECTPTTCANLLCCNRQVNREMLEVMRLIKKTDSSSDGSNDEGDALAARIDVIAEDESFHYFTFLSVPLVKTTPVVYDGKSRILPAFINDWMSTYLAWPHRWLCSGTLAAKTSTSRIEKLIIDIRLAGDRTRKWTRNNNQSDRTSWAVCAALKRLMENGPDLSSSSTFYTPPPSSLSTAPTTMRTPPRITIGHLVLNVVPPPSSSAVKFLPRHAQPNEVREGMVHPQSVASELLDVWAKIWRGTEYKGVLYQSLLEGVDGVEVCVDGASVGIRPLGKELRRGRRGRDVRGG</sequence>
<protein>
    <submittedName>
        <fullName evidence="2">Uncharacterized protein</fullName>
    </submittedName>
</protein>
<evidence type="ECO:0000313" key="3">
    <source>
        <dbReference type="Proteomes" id="UP000799753"/>
    </source>
</evidence>
<evidence type="ECO:0000256" key="1">
    <source>
        <dbReference type="SAM" id="MobiDB-lite"/>
    </source>
</evidence>
<keyword evidence="3" id="KW-1185">Reference proteome</keyword>
<dbReference type="EMBL" id="MU006796">
    <property type="protein sequence ID" value="KAF2636783.1"/>
    <property type="molecule type" value="Genomic_DNA"/>
</dbReference>
<reference evidence="2" key="1">
    <citation type="journal article" date="2020" name="Stud. Mycol.">
        <title>101 Dothideomycetes genomes: a test case for predicting lifestyles and emergence of pathogens.</title>
        <authorList>
            <person name="Haridas S."/>
            <person name="Albert R."/>
            <person name="Binder M."/>
            <person name="Bloem J."/>
            <person name="Labutti K."/>
            <person name="Salamov A."/>
            <person name="Andreopoulos B."/>
            <person name="Baker S."/>
            <person name="Barry K."/>
            <person name="Bills G."/>
            <person name="Bluhm B."/>
            <person name="Cannon C."/>
            <person name="Castanera R."/>
            <person name="Culley D."/>
            <person name="Daum C."/>
            <person name="Ezra D."/>
            <person name="Gonzalez J."/>
            <person name="Henrissat B."/>
            <person name="Kuo A."/>
            <person name="Liang C."/>
            <person name="Lipzen A."/>
            <person name="Lutzoni F."/>
            <person name="Magnuson J."/>
            <person name="Mondo S."/>
            <person name="Nolan M."/>
            <person name="Ohm R."/>
            <person name="Pangilinan J."/>
            <person name="Park H.-J."/>
            <person name="Ramirez L."/>
            <person name="Alfaro M."/>
            <person name="Sun H."/>
            <person name="Tritt A."/>
            <person name="Yoshinaga Y."/>
            <person name="Zwiers L.-H."/>
            <person name="Turgeon B."/>
            <person name="Goodwin S."/>
            <person name="Spatafora J."/>
            <person name="Crous P."/>
            <person name="Grigoriev I."/>
        </authorList>
    </citation>
    <scope>NUCLEOTIDE SEQUENCE</scope>
    <source>
        <strain evidence="2">CBS 473.64</strain>
    </source>
</reference>
<dbReference type="OrthoDB" id="2823490at2759"/>
<evidence type="ECO:0000313" key="2">
    <source>
        <dbReference type="EMBL" id="KAF2636783.1"/>
    </source>
</evidence>
<dbReference type="Proteomes" id="UP000799753">
    <property type="component" value="Unassembled WGS sequence"/>
</dbReference>
<proteinExistence type="predicted"/>